<dbReference type="GO" id="GO:0006571">
    <property type="term" value="P:tyrosine biosynthetic process"/>
    <property type="evidence" value="ECO:0007669"/>
    <property type="project" value="InterPro"/>
</dbReference>
<reference evidence="5 6" key="1">
    <citation type="journal article" date="2014" name="BMC Genomics">
        <title>Comparison of environmental and isolate Sulfobacillus genomes reveals diverse carbon, sulfur, nitrogen, and hydrogen metabolisms.</title>
        <authorList>
            <person name="Justice N.B."/>
            <person name="Norman A."/>
            <person name="Brown C.T."/>
            <person name="Singh A."/>
            <person name="Thomas B.C."/>
            <person name="Banfield J.F."/>
        </authorList>
    </citation>
    <scope>NUCLEOTIDE SEQUENCE [LARGE SCALE GENOMIC DNA]</scope>
    <source>
        <strain evidence="5">AMDSBA1</strain>
    </source>
</reference>
<dbReference type="PANTHER" id="PTHR21363">
    <property type="entry name" value="PREPHENATE DEHYDROGENASE"/>
    <property type="match status" value="1"/>
</dbReference>
<sequence>MGGIPQASSRGSRTDFVKVGVIGLGLIGGSIAKACLKAGWTVFGYDVNAEIMKSAATFGISVDTRWDEWAQNVDQIVLSTPLDEADGWIRAILSSGKGCTIVDVSSVKGTLSDTYSQIHPPFALLSIHPMAGKEVRGFAHSDAHLFEGRPCLVVEREGIEQDRKLVQGWMSVLGSTPVWVPFSQHDALMGIVSHTPYLVSAAILVLAESYGSRFPLWPEVAGTGFLDVTRIGASDPRLWEEILRANHDNVKETFAAFTHLIQEWNEDIQQGKWPRDLRQTVAIRRKTITDGTA</sequence>
<proteinExistence type="inferred from homology"/>
<comment type="pathway">
    <text evidence="3">Amino-acid biosynthesis.</text>
</comment>
<evidence type="ECO:0000256" key="2">
    <source>
        <dbReference type="ARBA" id="ARBA00023002"/>
    </source>
</evidence>
<protein>
    <recommendedName>
        <fullName evidence="4">Prephenate/arogenate dehydrogenase domain-containing protein</fullName>
    </recommendedName>
</protein>
<dbReference type="EMBL" id="PXYT01000002">
    <property type="protein sequence ID" value="PSR31537.1"/>
    <property type="molecule type" value="Genomic_DNA"/>
</dbReference>
<dbReference type="PANTHER" id="PTHR21363:SF0">
    <property type="entry name" value="PREPHENATE DEHYDROGENASE [NADP(+)]"/>
    <property type="match status" value="1"/>
</dbReference>
<comment type="similarity">
    <text evidence="1">Belongs to the prephenate/arogenate dehydrogenase family.</text>
</comment>
<dbReference type="InterPro" id="IPR046825">
    <property type="entry name" value="PDH_C"/>
</dbReference>
<keyword evidence="2" id="KW-0560">Oxidoreductase</keyword>
<evidence type="ECO:0000256" key="3">
    <source>
        <dbReference type="ARBA" id="ARBA00029440"/>
    </source>
</evidence>
<dbReference type="SUPFAM" id="SSF48179">
    <property type="entry name" value="6-phosphogluconate dehydrogenase C-terminal domain-like"/>
    <property type="match status" value="1"/>
</dbReference>
<comment type="caution">
    <text evidence="5">The sequence shown here is derived from an EMBL/GenBank/DDBJ whole genome shotgun (WGS) entry which is preliminary data.</text>
</comment>
<organism evidence="5 6">
    <name type="scientific">Sulfobacillus benefaciens</name>
    <dbReference type="NCBI Taxonomy" id="453960"/>
    <lineage>
        <taxon>Bacteria</taxon>
        <taxon>Bacillati</taxon>
        <taxon>Bacillota</taxon>
        <taxon>Clostridia</taxon>
        <taxon>Eubacteriales</taxon>
        <taxon>Clostridiales Family XVII. Incertae Sedis</taxon>
        <taxon>Sulfobacillus</taxon>
    </lineage>
</organism>
<evidence type="ECO:0000313" key="6">
    <source>
        <dbReference type="Proteomes" id="UP000242699"/>
    </source>
</evidence>
<dbReference type="Proteomes" id="UP000242699">
    <property type="component" value="Unassembled WGS sequence"/>
</dbReference>
<dbReference type="InterPro" id="IPR003099">
    <property type="entry name" value="Prephen_DH"/>
</dbReference>
<gene>
    <name evidence="5" type="ORF">C7B43_02245</name>
</gene>
<dbReference type="Pfam" id="PF20463">
    <property type="entry name" value="PDH_C"/>
    <property type="match status" value="1"/>
</dbReference>
<name>A0A2T2XAQ7_9FIRM</name>
<dbReference type="SUPFAM" id="SSF51735">
    <property type="entry name" value="NAD(P)-binding Rossmann-fold domains"/>
    <property type="match status" value="1"/>
</dbReference>
<evidence type="ECO:0000313" key="5">
    <source>
        <dbReference type="EMBL" id="PSR31537.1"/>
    </source>
</evidence>
<dbReference type="Gene3D" id="3.40.50.720">
    <property type="entry name" value="NAD(P)-binding Rossmann-like Domain"/>
    <property type="match status" value="1"/>
</dbReference>
<dbReference type="GO" id="GO:0008977">
    <property type="term" value="F:prephenate dehydrogenase (NAD+) activity"/>
    <property type="evidence" value="ECO:0007669"/>
    <property type="project" value="InterPro"/>
</dbReference>
<dbReference type="GO" id="GO:0004665">
    <property type="term" value="F:prephenate dehydrogenase (NADP+) activity"/>
    <property type="evidence" value="ECO:0007669"/>
    <property type="project" value="InterPro"/>
</dbReference>
<feature type="domain" description="Prephenate/arogenate dehydrogenase" evidence="4">
    <location>
        <begin position="17"/>
        <end position="293"/>
    </location>
</feature>
<dbReference type="InterPro" id="IPR046826">
    <property type="entry name" value="PDH_N"/>
</dbReference>
<evidence type="ECO:0000259" key="4">
    <source>
        <dbReference type="PROSITE" id="PS51176"/>
    </source>
</evidence>
<dbReference type="InterPro" id="IPR050812">
    <property type="entry name" value="Preph/Arog_dehydrog"/>
</dbReference>
<dbReference type="Pfam" id="PF02153">
    <property type="entry name" value="PDH_N"/>
    <property type="match status" value="1"/>
</dbReference>
<dbReference type="AlphaFoldDB" id="A0A2T2XAQ7"/>
<accession>A0A2T2XAQ7</accession>
<dbReference type="GO" id="GO:0070403">
    <property type="term" value="F:NAD+ binding"/>
    <property type="evidence" value="ECO:0007669"/>
    <property type="project" value="InterPro"/>
</dbReference>
<dbReference type="InterPro" id="IPR008927">
    <property type="entry name" value="6-PGluconate_DH-like_C_sf"/>
</dbReference>
<dbReference type="InterPro" id="IPR036291">
    <property type="entry name" value="NAD(P)-bd_dom_sf"/>
</dbReference>
<dbReference type="Gene3D" id="1.10.3660.10">
    <property type="entry name" value="6-phosphogluconate dehydrogenase C-terminal like domain"/>
    <property type="match status" value="1"/>
</dbReference>
<dbReference type="PROSITE" id="PS51176">
    <property type="entry name" value="PDH_ADH"/>
    <property type="match status" value="1"/>
</dbReference>
<evidence type="ECO:0000256" key="1">
    <source>
        <dbReference type="ARBA" id="ARBA00007964"/>
    </source>
</evidence>